<evidence type="ECO:0000259" key="2">
    <source>
        <dbReference type="Pfam" id="PF26343"/>
    </source>
</evidence>
<accession>A0A1T5I5U2</accession>
<protein>
    <submittedName>
        <fullName evidence="3">Uncharacterized protein</fullName>
    </submittedName>
</protein>
<evidence type="ECO:0000259" key="1">
    <source>
        <dbReference type="Pfam" id="PF13470"/>
    </source>
</evidence>
<dbReference type="RefSeq" id="WP_080159125.1">
    <property type="nucleotide sequence ID" value="NZ_FUZI01000014.1"/>
</dbReference>
<sequence length="190" mass="22064">MRKFTVVLDACTLYPAPLRNMLMHLIMTGLFQGRWSNQIHDEWIRNLLIKRPDISEEKLERVRFLMDSHVPDCLVTGHECLISGLDLPDVDDRHVLAAAIKSNAEHIITFNLKDFPDDYLNKFGISAVHPDDFLSDMYELSPNKCLEAISKYMSQNKNPKLTYQEMIEMLEKQGLVRFASKMISFRAIFE</sequence>
<dbReference type="Pfam" id="PF26343">
    <property type="entry name" value="VapC50_C"/>
    <property type="match status" value="1"/>
</dbReference>
<evidence type="ECO:0000313" key="4">
    <source>
        <dbReference type="Proteomes" id="UP000189966"/>
    </source>
</evidence>
<gene>
    <name evidence="3" type="ORF">CZ809_03847</name>
</gene>
<organism evidence="3 4">
    <name type="scientific">Photobacterium piscicola</name>
    <dbReference type="NCBI Taxonomy" id="1378299"/>
    <lineage>
        <taxon>Bacteria</taxon>
        <taxon>Pseudomonadati</taxon>
        <taxon>Pseudomonadota</taxon>
        <taxon>Gammaproteobacteria</taxon>
        <taxon>Vibrionales</taxon>
        <taxon>Vibrionaceae</taxon>
        <taxon>Photobacterium</taxon>
    </lineage>
</organism>
<dbReference type="Proteomes" id="UP000189966">
    <property type="component" value="Unassembled WGS sequence"/>
</dbReference>
<feature type="domain" description="PIN" evidence="1">
    <location>
        <begin position="6"/>
        <end position="112"/>
    </location>
</feature>
<proteinExistence type="predicted"/>
<dbReference type="InterPro" id="IPR058652">
    <property type="entry name" value="VapC50_C"/>
</dbReference>
<reference evidence="3 4" key="1">
    <citation type="submission" date="2017-02" db="EMBL/GenBank/DDBJ databases">
        <authorList>
            <person name="Peterson S.W."/>
        </authorList>
    </citation>
    <scope>NUCLEOTIDE SEQUENCE [LARGE SCALE GENOMIC DNA]</scope>
    <source>
        <strain evidence="4">type strain: NCCB 100098</strain>
    </source>
</reference>
<dbReference type="InterPro" id="IPR002716">
    <property type="entry name" value="PIN_dom"/>
</dbReference>
<dbReference type="EMBL" id="FUZI01000014">
    <property type="protein sequence ID" value="SKC34235.1"/>
    <property type="molecule type" value="Genomic_DNA"/>
</dbReference>
<dbReference type="OrthoDB" id="211933at2"/>
<dbReference type="Pfam" id="PF13470">
    <property type="entry name" value="PIN_3"/>
    <property type="match status" value="1"/>
</dbReference>
<name>A0A1T5I5U2_9GAMM</name>
<feature type="domain" description="VapC50 C-terminal" evidence="2">
    <location>
        <begin position="130"/>
        <end position="181"/>
    </location>
</feature>
<dbReference type="AlphaFoldDB" id="A0A1T5I5U2"/>
<evidence type="ECO:0000313" key="3">
    <source>
        <dbReference type="EMBL" id="SKC34235.1"/>
    </source>
</evidence>